<comment type="function">
    <text evidence="11">Participates in chain elongation of fatty acids. Catalyzes the reduction of trans-2-enoyl-CoAs of varying chain lengths from 6:1 to 16:1, having maximum activity with 10:1 CoA. Has no 2,4-dienoyl-CoA reductase activity.</text>
</comment>
<dbReference type="GO" id="GO:0019166">
    <property type="term" value="F:trans-2-enoyl-CoA reductase (NADPH) activity"/>
    <property type="evidence" value="ECO:0007669"/>
    <property type="project" value="UniProtKB-EC"/>
</dbReference>
<evidence type="ECO:0000256" key="17">
    <source>
        <dbReference type="ARBA" id="ARBA00049108"/>
    </source>
</evidence>
<evidence type="ECO:0000256" key="9">
    <source>
        <dbReference type="ARBA" id="ARBA00023140"/>
    </source>
</evidence>
<sequence>MIDASKLVLRPDALKEARILITGGGSGLGRIMAEGCAHLGARVYICGRRGTLLEETADAINALVGRESVRGIICDIRSAESLTALADTIWADGGALTGLINNAAANFVSRSEDISPRGFDAIADTVFRGSWLMTQEVGRRWLAAGDEGAIVSILTTWVWSGGPFAVPAAMAKAGVNAMTQSLAVEWGGRGIRLNALCPGAFPTEGMAARLLTREQGYSNDVANPMRRNGRPDELANVAAFLLSPGSSFVNGQTIAVDAAGWQENGANFASLTRWTDEDWQAARDRIRRTDAADKAARSVDAGARKRG</sequence>
<accession>A0A562KMR9</accession>
<evidence type="ECO:0000256" key="6">
    <source>
        <dbReference type="ARBA" id="ARBA00022857"/>
    </source>
</evidence>
<keyword evidence="8" id="KW-0443">Lipid metabolism</keyword>
<evidence type="ECO:0000313" key="22">
    <source>
        <dbReference type="Proteomes" id="UP000316624"/>
    </source>
</evidence>
<dbReference type="PRINTS" id="PR00081">
    <property type="entry name" value="GDHRDH"/>
</dbReference>
<evidence type="ECO:0000256" key="1">
    <source>
        <dbReference type="ARBA" id="ARBA00004275"/>
    </source>
</evidence>
<dbReference type="PANTHER" id="PTHR24317">
    <property type="entry name" value="PEROXISOMAL TRANS-2-ENOYL-COA REDUCTASE"/>
    <property type="match status" value="1"/>
</dbReference>
<evidence type="ECO:0000256" key="7">
    <source>
        <dbReference type="ARBA" id="ARBA00023002"/>
    </source>
</evidence>
<dbReference type="InterPro" id="IPR002347">
    <property type="entry name" value="SDR_fam"/>
</dbReference>
<keyword evidence="9" id="KW-0576">Peroxisome</keyword>
<evidence type="ECO:0000256" key="3">
    <source>
        <dbReference type="ARBA" id="ARBA00022516"/>
    </source>
</evidence>
<comment type="pathway">
    <text evidence="2">Lipid metabolism.</text>
</comment>
<evidence type="ECO:0000256" key="12">
    <source>
        <dbReference type="ARBA" id="ARBA00038622"/>
    </source>
</evidence>
<organism evidence="21 22">
    <name type="scientific">Sphingobium wenxiniae (strain DSM 21828 / CGMCC 1.7748 / JZ-1)</name>
    <dbReference type="NCBI Taxonomy" id="595605"/>
    <lineage>
        <taxon>Bacteria</taxon>
        <taxon>Pseudomonadati</taxon>
        <taxon>Pseudomonadota</taxon>
        <taxon>Alphaproteobacteria</taxon>
        <taxon>Sphingomonadales</taxon>
        <taxon>Sphingomonadaceae</taxon>
        <taxon>Sphingobium</taxon>
    </lineage>
</organism>
<evidence type="ECO:0000313" key="21">
    <source>
        <dbReference type="EMBL" id="TWH96680.1"/>
    </source>
</evidence>
<keyword evidence="6" id="KW-0521">NADP</keyword>
<keyword evidence="10" id="KW-0275">Fatty acid biosynthesis</keyword>
<dbReference type="SUPFAM" id="SSF51735">
    <property type="entry name" value="NAD(P)-binding Rossmann-fold domains"/>
    <property type="match status" value="1"/>
</dbReference>
<keyword evidence="4" id="KW-0597">Phosphoprotein</keyword>
<dbReference type="GO" id="GO:0006633">
    <property type="term" value="P:fatty acid biosynthetic process"/>
    <property type="evidence" value="ECO:0007669"/>
    <property type="project" value="UniProtKB-KW"/>
</dbReference>
<proteinExistence type="predicted"/>
<comment type="catalytic activity">
    <reaction evidence="16">
        <text>(2E)-tetradecenoyl-CoA + NADPH + H(+) = tetradecanoyl-CoA + NADP(+)</text>
        <dbReference type="Rhea" id="RHEA:44968"/>
        <dbReference type="ChEBI" id="CHEBI:15378"/>
        <dbReference type="ChEBI" id="CHEBI:57385"/>
        <dbReference type="ChEBI" id="CHEBI:57783"/>
        <dbReference type="ChEBI" id="CHEBI:58349"/>
        <dbReference type="ChEBI" id="CHEBI:61405"/>
    </reaction>
    <physiologicalReaction direction="left-to-right" evidence="16">
        <dbReference type="Rhea" id="RHEA:44969"/>
    </physiologicalReaction>
</comment>
<comment type="catalytic activity">
    <reaction evidence="20">
        <text>(2E)-octenoyl-CoA + NADPH + H(+) = octanoyl-CoA + NADP(+)</text>
        <dbReference type="Rhea" id="RHEA:44952"/>
        <dbReference type="ChEBI" id="CHEBI:15378"/>
        <dbReference type="ChEBI" id="CHEBI:57386"/>
        <dbReference type="ChEBI" id="CHEBI:57783"/>
        <dbReference type="ChEBI" id="CHEBI:58349"/>
        <dbReference type="ChEBI" id="CHEBI:62242"/>
    </reaction>
    <physiologicalReaction direction="left-to-right" evidence="20">
        <dbReference type="Rhea" id="RHEA:44953"/>
    </physiologicalReaction>
</comment>
<reference evidence="21 22" key="1">
    <citation type="journal article" date="2015" name="Stand. Genomic Sci.">
        <title>Genomic Encyclopedia of Bacterial and Archaeal Type Strains, Phase III: the genomes of soil and plant-associated and newly described type strains.</title>
        <authorList>
            <person name="Whitman W.B."/>
            <person name="Woyke T."/>
            <person name="Klenk H.P."/>
            <person name="Zhou Y."/>
            <person name="Lilburn T.G."/>
            <person name="Beck B.J."/>
            <person name="De Vos P."/>
            <person name="Vandamme P."/>
            <person name="Eisen J.A."/>
            <person name="Garrity G."/>
            <person name="Hugenholtz P."/>
            <person name="Kyrpides N.C."/>
        </authorList>
    </citation>
    <scope>NUCLEOTIDE SEQUENCE [LARGE SCALE GENOMIC DNA]</scope>
    <source>
        <strain evidence="21 22">CGMCC 1.7748</strain>
    </source>
</reference>
<dbReference type="InterPro" id="IPR052388">
    <property type="entry name" value="Peroxisomal_t2-enoyl-CoA_red"/>
</dbReference>
<evidence type="ECO:0000256" key="16">
    <source>
        <dbReference type="ARBA" id="ARBA00048686"/>
    </source>
</evidence>
<dbReference type="EC" id="1.3.1.38" evidence="13"/>
<keyword evidence="7" id="KW-0560">Oxidoreductase</keyword>
<dbReference type="Gene3D" id="3.40.50.720">
    <property type="entry name" value="NAD(P)-binding Rossmann-like Domain"/>
    <property type="match status" value="1"/>
</dbReference>
<dbReference type="AlphaFoldDB" id="A0A562KMR9"/>
<comment type="catalytic activity">
    <reaction evidence="18">
        <text>a (2E)-enoyl-CoA + NADPH + H(+) = a 2,3-saturated acyl-CoA + NADP(+)</text>
        <dbReference type="Rhea" id="RHEA:33763"/>
        <dbReference type="ChEBI" id="CHEBI:15378"/>
        <dbReference type="ChEBI" id="CHEBI:57783"/>
        <dbReference type="ChEBI" id="CHEBI:58349"/>
        <dbReference type="ChEBI" id="CHEBI:58856"/>
        <dbReference type="ChEBI" id="CHEBI:65111"/>
        <dbReference type="EC" id="1.3.1.38"/>
    </reaction>
    <physiologicalReaction direction="left-to-right" evidence="18">
        <dbReference type="Rhea" id="RHEA:33764"/>
    </physiologicalReaction>
</comment>
<dbReference type="EMBL" id="VLKK01000002">
    <property type="protein sequence ID" value="TWH96680.1"/>
    <property type="molecule type" value="Genomic_DNA"/>
</dbReference>
<evidence type="ECO:0000256" key="4">
    <source>
        <dbReference type="ARBA" id="ARBA00022553"/>
    </source>
</evidence>
<evidence type="ECO:0000256" key="14">
    <source>
        <dbReference type="ARBA" id="ARBA00041063"/>
    </source>
</evidence>
<comment type="catalytic activity">
    <reaction evidence="15">
        <text>(2E)-dodecenoyl-CoA + NADPH + H(+) = dodecanoyl-CoA + NADP(+)</text>
        <dbReference type="Rhea" id="RHEA:44964"/>
        <dbReference type="ChEBI" id="CHEBI:15378"/>
        <dbReference type="ChEBI" id="CHEBI:57330"/>
        <dbReference type="ChEBI" id="CHEBI:57375"/>
        <dbReference type="ChEBI" id="CHEBI:57783"/>
        <dbReference type="ChEBI" id="CHEBI:58349"/>
    </reaction>
    <physiologicalReaction direction="left-to-right" evidence="15">
        <dbReference type="Rhea" id="RHEA:44965"/>
    </physiologicalReaction>
</comment>
<comment type="subunit">
    <text evidence="12">Interacts with PEX5, probably required to target it into peroxisomes.</text>
</comment>
<evidence type="ECO:0000256" key="13">
    <source>
        <dbReference type="ARBA" id="ARBA00038849"/>
    </source>
</evidence>
<comment type="catalytic activity">
    <reaction evidence="17">
        <text>(2E)-hexenoyl-CoA + NADPH + H(+) = hexanoyl-CoA + NADP(+)</text>
        <dbReference type="Rhea" id="RHEA:44956"/>
        <dbReference type="ChEBI" id="CHEBI:15378"/>
        <dbReference type="ChEBI" id="CHEBI:57783"/>
        <dbReference type="ChEBI" id="CHEBI:58349"/>
        <dbReference type="ChEBI" id="CHEBI:62077"/>
        <dbReference type="ChEBI" id="CHEBI:62620"/>
    </reaction>
    <physiologicalReaction direction="left-to-right" evidence="17">
        <dbReference type="Rhea" id="RHEA:44957"/>
    </physiologicalReaction>
</comment>
<evidence type="ECO:0000256" key="11">
    <source>
        <dbReference type="ARBA" id="ARBA00037124"/>
    </source>
</evidence>
<evidence type="ECO:0000256" key="5">
    <source>
        <dbReference type="ARBA" id="ARBA00022832"/>
    </source>
</evidence>
<dbReference type="Proteomes" id="UP000316624">
    <property type="component" value="Unassembled WGS sequence"/>
</dbReference>
<comment type="caution">
    <text evidence="21">The sequence shown here is derived from an EMBL/GenBank/DDBJ whole genome shotgun (WGS) entry which is preliminary data.</text>
</comment>
<evidence type="ECO:0000256" key="8">
    <source>
        <dbReference type="ARBA" id="ARBA00023098"/>
    </source>
</evidence>
<evidence type="ECO:0000256" key="10">
    <source>
        <dbReference type="ARBA" id="ARBA00023160"/>
    </source>
</evidence>
<gene>
    <name evidence="21" type="ORF">IQ35_00611</name>
</gene>
<keyword evidence="5" id="KW-0276">Fatty acid metabolism</keyword>
<dbReference type="InterPro" id="IPR036291">
    <property type="entry name" value="NAD(P)-bd_dom_sf"/>
</dbReference>
<comment type="catalytic activity">
    <reaction evidence="19">
        <text>(2E)-decenoyl-CoA + NADPH + H(+) = decanoyl-CoA + NADP(+)</text>
        <dbReference type="Rhea" id="RHEA:44960"/>
        <dbReference type="ChEBI" id="CHEBI:15378"/>
        <dbReference type="ChEBI" id="CHEBI:57783"/>
        <dbReference type="ChEBI" id="CHEBI:58349"/>
        <dbReference type="ChEBI" id="CHEBI:61406"/>
        <dbReference type="ChEBI" id="CHEBI:61430"/>
    </reaction>
    <physiologicalReaction direction="left-to-right" evidence="19">
        <dbReference type="Rhea" id="RHEA:44961"/>
    </physiologicalReaction>
</comment>
<evidence type="ECO:0000256" key="2">
    <source>
        <dbReference type="ARBA" id="ARBA00005189"/>
    </source>
</evidence>
<keyword evidence="22" id="KW-1185">Reference proteome</keyword>
<evidence type="ECO:0000256" key="19">
    <source>
        <dbReference type="ARBA" id="ARBA00049386"/>
    </source>
</evidence>
<comment type="subcellular location">
    <subcellularLocation>
        <location evidence="1">Peroxisome</location>
    </subcellularLocation>
</comment>
<evidence type="ECO:0000256" key="20">
    <source>
        <dbReference type="ARBA" id="ARBA00049559"/>
    </source>
</evidence>
<name>A0A562KMR9_SPHWJ</name>
<keyword evidence="3" id="KW-0444">Lipid biosynthesis</keyword>
<protein>
    <recommendedName>
        <fullName evidence="14">Peroxisomal trans-2-enoyl-CoA reductase</fullName>
        <ecNumber evidence="13">1.3.1.38</ecNumber>
    </recommendedName>
</protein>
<dbReference type="RefSeq" id="WP_021245986.1">
    <property type="nucleotide sequence ID" value="NZ_JACIIY010000009.1"/>
</dbReference>
<dbReference type="Pfam" id="PF13561">
    <property type="entry name" value="adh_short_C2"/>
    <property type="match status" value="1"/>
</dbReference>
<evidence type="ECO:0000256" key="18">
    <source>
        <dbReference type="ARBA" id="ARBA00049251"/>
    </source>
</evidence>
<evidence type="ECO:0000256" key="15">
    <source>
        <dbReference type="ARBA" id="ARBA00047570"/>
    </source>
</evidence>
<dbReference type="PANTHER" id="PTHR24317:SF7">
    <property type="entry name" value="PEROXISOMAL TRANS-2-ENOYL-COA REDUCTASE"/>
    <property type="match status" value="1"/>
</dbReference>